<reference evidence="12 15" key="4">
    <citation type="submission" date="2018-08" db="EMBL/GenBank/DDBJ databases">
        <title>A genome reference for cultivated species of the human gut microbiota.</title>
        <authorList>
            <person name="Zou Y."/>
            <person name="Xue W."/>
            <person name="Luo G."/>
        </authorList>
    </citation>
    <scope>NUCLEOTIDE SEQUENCE [LARGE SCALE GENOMIC DNA]</scope>
    <source>
        <strain evidence="12 15">TF05-12AC</strain>
    </source>
</reference>
<reference evidence="11" key="3">
    <citation type="journal article" date="2018" name="BMC Genomics">
        <title>Whole genome sequencing and function prediction of 133 gut anaerobes isolated from chicken caecum in pure cultures.</title>
        <authorList>
            <person name="Medvecky M."/>
            <person name="Cejkova D."/>
            <person name="Polansky O."/>
            <person name="Karasova D."/>
            <person name="Kubasova T."/>
            <person name="Cizek A."/>
            <person name="Rychlik I."/>
        </authorList>
    </citation>
    <scope>NUCLEOTIDE SEQUENCE</scope>
    <source>
        <strain evidence="11">An175</strain>
    </source>
</reference>
<dbReference type="SUPFAM" id="SSF52540">
    <property type="entry name" value="P-loop containing nucleoside triphosphate hydrolases"/>
    <property type="match status" value="1"/>
</dbReference>
<dbReference type="GeneID" id="72465512"/>
<dbReference type="InterPro" id="IPR003439">
    <property type="entry name" value="ABC_transporter-like_ATP-bd"/>
</dbReference>
<evidence type="ECO:0000256" key="7">
    <source>
        <dbReference type="ARBA" id="ARBA00022970"/>
    </source>
</evidence>
<organism evidence="10 13">
    <name type="scientific">Anaerotruncus colihominis</name>
    <dbReference type="NCBI Taxonomy" id="169435"/>
    <lineage>
        <taxon>Bacteria</taxon>
        <taxon>Bacillati</taxon>
        <taxon>Bacillota</taxon>
        <taxon>Clostridia</taxon>
        <taxon>Eubacteriales</taxon>
        <taxon>Oscillospiraceae</taxon>
        <taxon>Anaerotruncus</taxon>
    </lineage>
</organism>
<dbReference type="Gene3D" id="3.40.50.300">
    <property type="entry name" value="P-loop containing nucleotide triphosphate hydrolases"/>
    <property type="match status" value="1"/>
</dbReference>
<dbReference type="InterPro" id="IPR027417">
    <property type="entry name" value="P-loop_NTPase"/>
</dbReference>
<sequence length="248" mass="26631">MNLIEVQGLKKGFGSVSVLTDVSFTVEKGDVIAVIGPSGAGKSTMLRCLIGLERVDGGSITVEGEPFVKNGVYASPAEAKRTTAKMGMVFQSFNLFPHLSVRRNLTMPLMSVKGATRDEADERAALLLGKVGLSEKIDAMPSTLSGGQKQRVAIARALMLNPDIMLFDEPTSALDPQLTSEVLGVMRQLASDHMTMLVVTHEMSFARDVAGKILFMCDGRIVESGAPVDIFGNPRDRRTADFLGNNGR</sequence>
<dbReference type="Proteomes" id="UP000196386">
    <property type="component" value="Unassembled WGS sequence"/>
</dbReference>
<dbReference type="SMART" id="SM00382">
    <property type="entry name" value="AAA"/>
    <property type="match status" value="1"/>
</dbReference>
<reference evidence="10 13" key="1">
    <citation type="submission" date="2015-09" db="EMBL/GenBank/DDBJ databases">
        <authorList>
            <consortium name="Pathogen Informatics"/>
        </authorList>
    </citation>
    <scope>NUCLEOTIDE SEQUENCE [LARGE SCALE GENOMIC DNA]</scope>
    <source>
        <strain evidence="10 13">2789STDY5834939</strain>
    </source>
</reference>
<evidence type="ECO:0000256" key="1">
    <source>
        <dbReference type="ARBA" id="ARBA00004202"/>
    </source>
</evidence>
<evidence type="ECO:0000256" key="3">
    <source>
        <dbReference type="ARBA" id="ARBA00022448"/>
    </source>
</evidence>
<dbReference type="EMBL" id="QVME01000001">
    <property type="protein sequence ID" value="RGE69729.1"/>
    <property type="molecule type" value="Genomic_DNA"/>
</dbReference>
<dbReference type="GO" id="GO:0015424">
    <property type="term" value="F:ABC-type amino acid transporter activity"/>
    <property type="evidence" value="ECO:0007669"/>
    <property type="project" value="InterPro"/>
</dbReference>
<dbReference type="OrthoDB" id="9804199at2"/>
<keyword evidence="6 10" id="KW-0067">ATP-binding</keyword>
<dbReference type="AlphaFoldDB" id="A0A174U305"/>
<evidence type="ECO:0000313" key="12">
    <source>
        <dbReference type="EMBL" id="RGE69729.1"/>
    </source>
</evidence>
<evidence type="ECO:0000313" key="10">
    <source>
        <dbReference type="EMBL" id="CUQ14537.1"/>
    </source>
</evidence>
<dbReference type="PANTHER" id="PTHR43166">
    <property type="entry name" value="AMINO ACID IMPORT ATP-BINDING PROTEIN"/>
    <property type="match status" value="1"/>
</dbReference>
<evidence type="ECO:0000256" key="5">
    <source>
        <dbReference type="ARBA" id="ARBA00022741"/>
    </source>
</evidence>
<dbReference type="RefSeq" id="WP_006875223.1">
    <property type="nucleotide sequence ID" value="NZ_CABIWA010000023.1"/>
</dbReference>
<dbReference type="PIRSF" id="PIRSF039085">
    <property type="entry name" value="ABC_ATPase_HisP"/>
    <property type="match status" value="1"/>
</dbReference>
<dbReference type="InterPro" id="IPR017871">
    <property type="entry name" value="ABC_transporter-like_CS"/>
</dbReference>
<evidence type="ECO:0000256" key="4">
    <source>
        <dbReference type="ARBA" id="ARBA00022475"/>
    </source>
</evidence>
<protein>
    <submittedName>
        <fullName evidence="11 12">Amino acid ABC transporter ATP-binding protein</fullName>
    </submittedName>
    <submittedName>
        <fullName evidence="10">Arginine transport ATP-binding protein ArtM</fullName>
    </submittedName>
</protein>
<keyword evidence="3" id="KW-0813">Transport</keyword>
<keyword evidence="8" id="KW-0472">Membrane</keyword>
<dbReference type="InterPro" id="IPR050086">
    <property type="entry name" value="MetN_ABC_transporter-like"/>
</dbReference>
<dbReference type="PROSITE" id="PS50893">
    <property type="entry name" value="ABC_TRANSPORTER_2"/>
    <property type="match status" value="1"/>
</dbReference>
<gene>
    <name evidence="10" type="primary">artM_4</name>
    <name evidence="11" type="ORF">B5F11_02080</name>
    <name evidence="12" type="ORF">DXC40_01290</name>
    <name evidence="10" type="ORF">ERS852551_03307</name>
</gene>
<name>A0A174U305_9FIRM</name>
<evidence type="ECO:0000256" key="8">
    <source>
        <dbReference type="ARBA" id="ARBA00023136"/>
    </source>
</evidence>
<dbReference type="PANTHER" id="PTHR43166:SF9">
    <property type="entry name" value="GLUTAMATE_ASPARTATE IMPORT ATP-BINDING PROTEIN GLTL"/>
    <property type="match status" value="1"/>
</dbReference>
<keyword evidence="7" id="KW-0029">Amino-acid transport</keyword>
<evidence type="ECO:0000256" key="6">
    <source>
        <dbReference type="ARBA" id="ARBA00022840"/>
    </source>
</evidence>
<dbReference type="Proteomes" id="UP000260828">
    <property type="component" value="Unassembled WGS sequence"/>
</dbReference>
<comment type="similarity">
    <text evidence="2">Belongs to the ABC transporter superfamily.</text>
</comment>
<evidence type="ECO:0000259" key="9">
    <source>
        <dbReference type="PROSITE" id="PS50893"/>
    </source>
</evidence>
<dbReference type="GO" id="GO:0005524">
    <property type="term" value="F:ATP binding"/>
    <property type="evidence" value="ECO:0007669"/>
    <property type="project" value="UniProtKB-KW"/>
</dbReference>
<keyword evidence="4" id="KW-1003">Cell membrane</keyword>
<evidence type="ECO:0000313" key="11">
    <source>
        <dbReference type="EMBL" id="OUP70884.1"/>
    </source>
</evidence>
<dbReference type="InterPro" id="IPR030679">
    <property type="entry name" value="ABC_ATPase_HisP-typ"/>
</dbReference>
<dbReference type="GO" id="GO:0005886">
    <property type="term" value="C:plasma membrane"/>
    <property type="evidence" value="ECO:0007669"/>
    <property type="project" value="UniProtKB-SubCell"/>
</dbReference>
<reference evidence="14" key="2">
    <citation type="submission" date="2017-04" db="EMBL/GenBank/DDBJ databases">
        <title>Function of individual gut microbiota members based on whole genome sequencing of pure cultures obtained from chicken caecum.</title>
        <authorList>
            <person name="Medvecky M."/>
            <person name="Cejkova D."/>
            <person name="Polansky O."/>
            <person name="Karasova D."/>
            <person name="Kubasova T."/>
            <person name="Cizek A."/>
            <person name="Rychlik I."/>
        </authorList>
    </citation>
    <scope>NUCLEOTIDE SEQUENCE [LARGE SCALE GENOMIC DNA]</scope>
    <source>
        <strain evidence="14">An175</strain>
    </source>
</reference>
<dbReference type="EMBL" id="NFKP01000002">
    <property type="protein sequence ID" value="OUP70884.1"/>
    <property type="molecule type" value="Genomic_DNA"/>
</dbReference>
<feature type="domain" description="ABC transporter" evidence="9">
    <location>
        <begin position="4"/>
        <end position="243"/>
    </location>
</feature>
<evidence type="ECO:0000256" key="2">
    <source>
        <dbReference type="ARBA" id="ARBA00005417"/>
    </source>
</evidence>
<dbReference type="PROSITE" id="PS00211">
    <property type="entry name" value="ABC_TRANSPORTER_1"/>
    <property type="match status" value="1"/>
</dbReference>
<dbReference type="EMBL" id="CZBE01000029">
    <property type="protein sequence ID" value="CUQ14537.1"/>
    <property type="molecule type" value="Genomic_DNA"/>
</dbReference>
<keyword evidence="5" id="KW-0547">Nucleotide-binding</keyword>
<dbReference type="GO" id="GO:0016887">
    <property type="term" value="F:ATP hydrolysis activity"/>
    <property type="evidence" value="ECO:0007669"/>
    <property type="project" value="InterPro"/>
</dbReference>
<proteinExistence type="inferred from homology"/>
<evidence type="ECO:0000313" key="14">
    <source>
        <dbReference type="Proteomes" id="UP000196386"/>
    </source>
</evidence>
<comment type="subcellular location">
    <subcellularLocation>
        <location evidence="1">Cell membrane</location>
        <topology evidence="1">Peripheral membrane protein</topology>
    </subcellularLocation>
</comment>
<dbReference type="Proteomes" id="UP000095765">
    <property type="component" value="Unassembled WGS sequence"/>
</dbReference>
<evidence type="ECO:0000313" key="15">
    <source>
        <dbReference type="Proteomes" id="UP000260828"/>
    </source>
</evidence>
<dbReference type="InterPro" id="IPR003593">
    <property type="entry name" value="AAA+_ATPase"/>
</dbReference>
<accession>A0A174U305</accession>
<dbReference type="Pfam" id="PF00005">
    <property type="entry name" value="ABC_tran"/>
    <property type="match status" value="1"/>
</dbReference>
<evidence type="ECO:0000313" key="13">
    <source>
        <dbReference type="Proteomes" id="UP000095765"/>
    </source>
</evidence>
<dbReference type="CDD" id="cd03262">
    <property type="entry name" value="ABC_HisP_GlnQ"/>
    <property type="match status" value="1"/>
</dbReference>